<organism evidence="2 3">
    <name type="scientific">Posidoniimonas polymericola</name>
    <dbReference type="NCBI Taxonomy" id="2528002"/>
    <lineage>
        <taxon>Bacteria</taxon>
        <taxon>Pseudomonadati</taxon>
        <taxon>Planctomycetota</taxon>
        <taxon>Planctomycetia</taxon>
        <taxon>Pirellulales</taxon>
        <taxon>Lacipirellulaceae</taxon>
        <taxon>Posidoniimonas</taxon>
    </lineage>
</organism>
<evidence type="ECO:0000256" key="1">
    <source>
        <dbReference type="SAM" id="SignalP"/>
    </source>
</evidence>
<dbReference type="InterPro" id="IPR013424">
    <property type="entry name" value="Ice-binding_C"/>
</dbReference>
<protein>
    <recommendedName>
        <fullName evidence="4">PEP-CTERM protein-sorting domain-containing protein</fullName>
    </recommendedName>
</protein>
<dbReference type="NCBIfam" id="TIGR02595">
    <property type="entry name" value="PEP_CTERM"/>
    <property type="match status" value="1"/>
</dbReference>
<comment type="caution">
    <text evidence="2">The sequence shown here is derived from an EMBL/GenBank/DDBJ whole genome shotgun (WGS) entry which is preliminary data.</text>
</comment>
<dbReference type="AlphaFoldDB" id="A0A5C5YQB2"/>
<feature type="chain" id="PRO_5022813827" description="PEP-CTERM protein-sorting domain-containing protein" evidence="1">
    <location>
        <begin position="23"/>
        <end position="226"/>
    </location>
</feature>
<keyword evidence="3" id="KW-1185">Reference proteome</keyword>
<dbReference type="Proteomes" id="UP000318478">
    <property type="component" value="Unassembled WGS sequence"/>
</dbReference>
<reference evidence="2 3" key="1">
    <citation type="submission" date="2019-02" db="EMBL/GenBank/DDBJ databases">
        <title>Deep-cultivation of Planctomycetes and their phenomic and genomic characterization uncovers novel biology.</title>
        <authorList>
            <person name="Wiegand S."/>
            <person name="Jogler M."/>
            <person name="Boedeker C."/>
            <person name="Pinto D."/>
            <person name="Vollmers J."/>
            <person name="Rivas-Marin E."/>
            <person name="Kohn T."/>
            <person name="Peeters S.H."/>
            <person name="Heuer A."/>
            <person name="Rast P."/>
            <person name="Oberbeckmann S."/>
            <person name="Bunk B."/>
            <person name="Jeske O."/>
            <person name="Meyerdierks A."/>
            <person name="Storesund J.E."/>
            <person name="Kallscheuer N."/>
            <person name="Luecker S."/>
            <person name="Lage O.M."/>
            <person name="Pohl T."/>
            <person name="Merkel B.J."/>
            <person name="Hornburger P."/>
            <person name="Mueller R.-W."/>
            <person name="Bruemmer F."/>
            <person name="Labrenz M."/>
            <person name="Spormann A.M."/>
            <person name="Op Den Camp H."/>
            <person name="Overmann J."/>
            <person name="Amann R."/>
            <person name="Jetten M.S.M."/>
            <person name="Mascher T."/>
            <person name="Medema M.H."/>
            <person name="Devos D.P."/>
            <person name="Kaster A.-K."/>
            <person name="Ovreas L."/>
            <person name="Rohde M."/>
            <person name="Galperin M.Y."/>
            <person name="Jogler C."/>
        </authorList>
    </citation>
    <scope>NUCLEOTIDE SEQUENCE [LARGE SCALE GENOMIC DNA]</scope>
    <source>
        <strain evidence="2 3">Pla123a</strain>
    </source>
</reference>
<gene>
    <name evidence="2" type="ORF">Pla123a_23750</name>
</gene>
<evidence type="ECO:0000313" key="2">
    <source>
        <dbReference type="EMBL" id="TWT76950.1"/>
    </source>
</evidence>
<evidence type="ECO:0008006" key="4">
    <source>
        <dbReference type="Google" id="ProtNLM"/>
    </source>
</evidence>
<name>A0A5C5YQB2_9BACT</name>
<dbReference type="RefSeq" id="WP_197527889.1">
    <property type="nucleotide sequence ID" value="NZ_SJPO01000005.1"/>
</dbReference>
<feature type="signal peptide" evidence="1">
    <location>
        <begin position="1"/>
        <end position="22"/>
    </location>
</feature>
<keyword evidence="1" id="KW-0732">Signal</keyword>
<dbReference type="EMBL" id="SJPO01000005">
    <property type="protein sequence ID" value="TWT76950.1"/>
    <property type="molecule type" value="Genomic_DNA"/>
</dbReference>
<evidence type="ECO:0000313" key="3">
    <source>
        <dbReference type="Proteomes" id="UP000318478"/>
    </source>
</evidence>
<accession>A0A5C5YQB2</accession>
<sequence length="226" mass="23061" precursor="true">MRRPHIVPALLAALLFSGGAQAAYLVEIDTDGLDDGVLTYNPSFAFGGDTTTASQSAAGAAVGLTGGDSIFGGNGTAELDTYRYFYTPGSDGDNLALAAGTALNDDGDVATGALAGASGDYNVYATWPYTENVSGGDTTFELTNSGGGVVFSTTLDQNTTGDEWVLVGSGYLDANERYTLSQSSGSNTFVSMRASAALFDYVPVPEPASAALLVASLGGLCLARRR</sequence>
<proteinExistence type="predicted"/>